<comment type="caution">
    <text evidence="4">The sequence shown here is derived from an EMBL/GenBank/DDBJ whole genome shotgun (WGS) entry which is preliminary data.</text>
</comment>
<gene>
    <name evidence="4" type="ORF">H0A36_15255</name>
</gene>
<dbReference type="InterPro" id="IPR050795">
    <property type="entry name" value="Asn_Synthetase"/>
</dbReference>
<dbReference type="AlphaFoldDB" id="A0A853IBE1"/>
<dbReference type="GO" id="GO:0006529">
    <property type="term" value="P:asparagine biosynthetic process"/>
    <property type="evidence" value="ECO:0007669"/>
    <property type="project" value="TreeGrafter"/>
</dbReference>
<evidence type="ECO:0000256" key="1">
    <source>
        <dbReference type="ARBA" id="ARBA00022741"/>
    </source>
</evidence>
<protein>
    <recommendedName>
        <fullName evidence="3">Glutamine amidotransferase type-2 domain-containing protein</fullName>
    </recommendedName>
</protein>
<name>A0A853IBE1_9GAMM</name>
<dbReference type="Gene3D" id="3.60.20.10">
    <property type="entry name" value="Glutamine Phosphoribosylpyrophosphate, subunit 1, domain 1"/>
    <property type="match status" value="1"/>
</dbReference>
<dbReference type="SUPFAM" id="SSF56235">
    <property type="entry name" value="N-terminal nucleophile aminohydrolases (Ntn hydrolases)"/>
    <property type="match status" value="1"/>
</dbReference>
<reference evidence="4 5" key="1">
    <citation type="submission" date="2020-07" db="EMBL/GenBank/DDBJ databases">
        <title>Endozoicomonas sp. nov., isolated from sediment.</title>
        <authorList>
            <person name="Gu T."/>
        </authorList>
    </citation>
    <scope>NUCLEOTIDE SEQUENCE [LARGE SCALE GENOMIC DNA]</scope>
    <source>
        <strain evidence="4 5">SM1973</strain>
    </source>
</reference>
<dbReference type="GO" id="GO:0005524">
    <property type="term" value="F:ATP binding"/>
    <property type="evidence" value="ECO:0007669"/>
    <property type="project" value="UniProtKB-KW"/>
</dbReference>
<dbReference type="Pfam" id="PF13537">
    <property type="entry name" value="GATase_7"/>
    <property type="match status" value="1"/>
</dbReference>
<dbReference type="InterPro" id="IPR029055">
    <property type="entry name" value="Ntn_hydrolases_N"/>
</dbReference>
<dbReference type="PANTHER" id="PTHR11772">
    <property type="entry name" value="ASPARAGINE SYNTHETASE"/>
    <property type="match status" value="1"/>
</dbReference>
<keyword evidence="2" id="KW-0067">ATP-binding</keyword>
<dbReference type="Gene3D" id="3.40.50.620">
    <property type="entry name" value="HUPs"/>
    <property type="match status" value="1"/>
</dbReference>
<evidence type="ECO:0000256" key="2">
    <source>
        <dbReference type="ARBA" id="ARBA00022840"/>
    </source>
</evidence>
<evidence type="ECO:0000313" key="5">
    <source>
        <dbReference type="Proteomes" id="UP000569732"/>
    </source>
</evidence>
<dbReference type="SUPFAM" id="SSF52402">
    <property type="entry name" value="Adenine nucleotide alpha hydrolases-like"/>
    <property type="match status" value="1"/>
</dbReference>
<keyword evidence="1" id="KW-0547">Nucleotide-binding</keyword>
<proteinExistence type="predicted"/>
<evidence type="ECO:0000313" key="4">
    <source>
        <dbReference type="EMBL" id="NYZ67374.1"/>
    </source>
</evidence>
<accession>A0A853IBE1</accession>
<dbReference type="PROSITE" id="PS51278">
    <property type="entry name" value="GATASE_TYPE_2"/>
    <property type="match status" value="1"/>
</dbReference>
<keyword evidence="5" id="KW-1185">Reference proteome</keyword>
<feature type="domain" description="Glutamine amidotransferase type-2" evidence="3">
    <location>
        <begin position="2"/>
        <end position="175"/>
    </location>
</feature>
<evidence type="ECO:0000259" key="3">
    <source>
        <dbReference type="PROSITE" id="PS51278"/>
    </source>
</evidence>
<sequence length="563" mass="64604">MCGITALIGSEIEEDIFLQAFSIVKRRGPEYSDYKRTSIGFFGHAQLAFVQEGKNKQPLFEEDSYIIWNGEIYNWQSLNEIYKLCAINDTQLLMRGFINYGEKFLSEIEGQFAFILVKNNTLYIGRDRWGISPLVYAYNSENDLIITSTVESAACIRPTKVYTVMPGSVGKYSNRSFHFSEWFNLSKKRKKSRKFIAPECIMEKVKKQVEIRIPDKPEVLFTTIGGIDSQTVTACVATATQGKFGGAITVVPWSEQDPKNITLGDYNEANATVQLLKQKGLLIRHYVIQLTPEYIINSSSGVAPLDRVLKALGPNLMNVCCGLAEDCVAQCVKEQGGKAIMTAGGPDEAGASYKPWPFYFQQRGFDLNDMFYHLAMQFPYGEGVRPGLVFGEHGLENRTPLVHLIEDFLSIPMSEKLKIYNWHNMQSPAHIEVHDKIAWRNSIRSILPDYSLKKQKNSVAMSTGALDALYYITINDNKYKKERIEFFESVLKEKISNFLNDLKVSLYYKFYEVEMYLLWYYRVCLLGTHFLEKDQSIFSHLDNYIENRKNWPLCYDYTIPNRV</sequence>
<dbReference type="GO" id="GO:0005829">
    <property type="term" value="C:cytosol"/>
    <property type="evidence" value="ECO:0007669"/>
    <property type="project" value="TreeGrafter"/>
</dbReference>
<dbReference type="RefSeq" id="WP_180569396.1">
    <property type="nucleotide sequence ID" value="NZ_JACCKB010000024.1"/>
</dbReference>
<organism evidence="4 5">
    <name type="scientific">Spartinivicinus marinus</name>
    <dbReference type="NCBI Taxonomy" id="2994442"/>
    <lineage>
        <taxon>Bacteria</taxon>
        <taxon>Pseudomonadati</taxon>
        <taxon>Pseudomonadota</taxon>
        <taxon>Gammaproteobacteria</taxon>
        <taxon>Oceanospirillales</taxon>
        <taxon>Zooshikellaceae</taxon>
        <taxon>Spartinivicinus</taxon>
    </lineage>
</organism>
<dbReference type="PANTHER" id="PTHR11772:SF2">
    <property type="entry name" value="ASPARAGINE SYNTHETASE [GLUTAMINE-HYDROLYZING]"/>
    <property type="match status" value="1"/>
</dbReference>
<dbReference type="Proteomes" id="UP000569732">
    <property type="component" value="Unassembled WGS sequence"/>
</dbReference>
<dbReference type="InterPro" id="IPR014729">
    <property type="entry name" value="Rossmann-like_a/b/a_fold"/>
</dbReference>
<dbReference type="EMBL" id="JACCKB010000024">
    <property type="protein sequence ID" value="NYZ67374.1"/>
    <property type="molecule type" value="Genomic_DNA"/>
</dbReference>
<dbReference type="GO" id="GO:0004066">
    <property type="term" value="F:asparagine synthase (glutamine-hydrolyzing) activity"/>
    <property type="evidence" value="ECO:0007669"/>
    <property type="project" value="TreeGrafter"/>
</dbReference>
<dbReference type="InterPro" id="IPR017932">
    <property type="entry name" value="GATase_2_dom"/>
</dbReference>